<evidence type="ECO:0000256" key="2">
    <source>
        <dbReference type="ARBA" id="ARBA00004696"/>
    </source>
</evidence>
<dbReference type="EMBL" id="CP011797">
    <property type="protein sequence ID" value="ATX77059.1"/>
    <property type="molecule type" value="Genomic_DNA"/>
</dbReference>
<evidence type="ECO:0000256" key="6">
    <source>
        <dbReference type="ARBA" id="ARBA00023141"/>
    </source>
</evidence>
<dbReference type="SUPFAM" id="SSF51366">
    <property type="entry name" value="Ribulose-phoshate binding barrel"/>
    <property type="match status" value="1"/>
</dbReference>
<dbReference type="CDD" id="cd00331">
    <property type="entry name" value="IGPS"/>
    <property type="match status" value="1"/>
</dbReference>
<evidence type="ECO:0000256" key="4">
    <source>
        <dbReference type="ARBA" id="ARBA00022793"/>
    </source>
</evidence>
<sequence>MLDDIVAYKKHETESKEKQLTISQLKQQIKKARSPRNFKHALSGANISLIAEVKKKSPSKGILKENFNHLEIAKLYQKAGVSAISVLGDEHFFAGSSEIVRSIASNSDISVPVMFKDFIASEYQLYEARASNADAVLLIVRILDQNTLKDLIAKTHELGMSALVETFDESDVKRALEAGAEIIGINNRDLDTFKTDFEKTRRLMELIPDNIITVSESGIHTREDVLFMESLGFNAMLIGESIICQEDIPGKISEIMMD</sequence>
<dbReference type="InterPro" id="IPR001468">
    <property type="entry name" value="Indole-3-GlycerolPSynthase_CS"/>
</dbReference>
<dbReference type="InterPro" id="IPR011060">
    <property type="entry name" value="RibuloseP-bd_barrel"/>
</dbReference>
<evidence type="ECO:0000256" key="1">
    <source>
        <dbReference type="ARBA" id="ARBA00001633"/>
    </source>
</evidence>
<keyword evidence="5 8" id="KW-0822">Tryptophan biosynthesis</keyword>
<dbReference type="InterPro" id="IPR013785">
    <property type="entry name" value="Aldolase_TIM"/>
</dbReference>
<keyword evidence="6 8" id="KW-0057">Aromatic amino acid biosynthesis</keyword>
<comment type="catalytic activity">
    <reaction evidence="1 8">
        <text>1-(2-carboxyphenylamino)-1-deoxy-D-ribulose 5-phosphate + H(+) = (1S,2R)-1-C-(indol-3-yl)glycerol 3-phosphate + CO2 + H2O</text>
        <dbReference type="Rhea" id="RHEA:23476"/>
        <dbReference type="ChEBI" id="CHEBI:15377"/>
        <dbReference type="ChEBI" id="CHEBI:15378"/>
        <dbReference type="ChEBI" id="CHEBI:16526"/>
        <dbReference type="ChEBI" id="CHEBI:58613"/>
        <dbReference type="ChEBI" id="CHEBI:58866"/>
        <dbReference type="EC" id="4.1.1.48"/>
    </reaction>
</comment>
<dbReference type="GO" id="GO:0004425">
    <property type="term" value="F:indole-3-glycerol-phosphate synthase activity"/>
    <property type="evidence" value="ECO:0007669"/>
    <property type="project" value="UniProtKB-UniRule"/>
</dbReference>
<feature type="domain" description="Indole-3-glycerol phosphate synthase" evidence="9">
    <location>
        <begin position="2"/>
        <end position="254"/>
    </location>
</feature>
<dbReference type="OrthoDB" id="9804217at2"/>
<name>A0A2K8KSK4_9GAMM</name>
<keyword evidence="11" id="KW-1185">Reference proteome</keyword>
<dbReference type="HAMAP" id="MF_00134_B">
    <property type="entry name" value="IGPS_B"/>
    <property type="match status" value="1"/>
</dbReference>
<dbReference type="KEGG" id="rfo:REIFOR_01922"/>
<dbReference type="InterPro" id="IPR045186">
    <property type="entry name" value="Indole-3-glycerol_P_synth"/>
</dbReference>
<evidence type="ECO:0000256" key="5">
    <source>
        <dbReference type="ARBA" id="ARBA00022822"/>
    </source>
</evidence>
<keyword evidence="3 8" id="KW-0028">Amino-acid biosynthesis</keyword>
<comment type="similarity">
    <text evidence="8">Belongs to the TrpC family.</text>
</comment>
<evidence type="ECO:0000256" key="8">
    <source>
        <dbReference type="HAMAP-Rule" id="MF_00134"/>
    </source>
</evidence>
<dbReference type="NCBIfam" id="NF001377">
    <property type="entry name" value="PRK00278.2-4"/>
    <property type="match status" value="1"/>
</dbReference>
<keyword evidence="4 8" id="KW-0210">Decarboxylase</keyword>
<evidence type="ECO:0000256" key="7">
    <source>
        <dbReference type="ARBA" id="ARBA00023239"/>
    </source>
</evidence>
<comment type="pathway">
    <text evidence="2 8">Amino-acid biosynthesis; L-tryptophan biosynthesis; L-tryptophan from chorismate: step 4/5.</text>
</comment>
<evidence type="ECO:0000259" key="9">
    <source>
        <dbReference type="Pfam" id="PF00218"/>
    </source>
</evidence>
<dbReference type="GO" id="GO:0000162">
    <property type="term" value="P:L-tryptophan biosynthetic process"/>
    <property type="evidence" value="ECO:0007669"/>
    <property type="project" value="UniProtKB-UniRule"/>
</dbReference>
<reference evidence="10 11" key="1">
    <citation type="journal article" date="2017" name="Environ. Microbiol.">
        <title>Genomic and physiological analyses of 'Reinekea forsetii' reveal a versatile opportunistic lifestyle during spring algae blooms.</title>
        <authorList>
            <person name="Avci B."/>
            <person name="Hahnke R.L."/>
            <person name="Chafee M."/>
            <person name="Fischer T."/>
            <person name="Gruber-Vodicka H."/>
            <person name="Tegetmeyer H.E."/>
            <person name="Harder J."/>
            <person name="Fuchs B.M."/>
            <person name="Amann R.I."/>
            <person name="Teeling H."/>
        </authorList>
    </citation>
    <scope>NUCLEOTIDE SEQUENCE [LARGE SCALE GENOMIC DNA]</scope>
    <source>
        <strain evidence="10 11">Hel1_31_D35</strain>
    </source>
</reference>
<dbReference type="EC" id="4.1.1.48" evidence="8"/>
<organism evidence="10 11">
    <name type="scientific">Reinekea forsetii</name>
    <dbReference type="NCBI Taxonomy" id="1336806"/>
    <lineage>
        <taxon>Bacteria</taxon>
        <taxon>Pseudomonadati</taxon>
        <taxon>Pseudomonadota</taxon>
        <taxon>Gammaproteobacteria</taxon>
        <taxon>Oceanospirillales</taxon>
        <taxon>Saccharospirillaceae</taxon>
        <taxon>Reinekea</taxon>
    </lineage>
</organism>
<dbReference type="AlphaFoldDB" id="A0A2K8KSK4"/>
<dbReference type="UniPathway" id="UPA00035">
    <property type="reaction ID" value="UER00043"/>
</dbReference>
<dbReference type="RefSeq" id="WP_100257342.1">
    <property type="nucleotide sequence ID" value="NZ_CP011797.1"/>
</dbReference>
<evidence type="ECO:0000313" key="10">
    <source>
        <dbReference type="EMBL" id="ATX77059.1"/>
    </source>
</evidence>
<keyword evidence="7 8" id="KW-0456">Lyase</keyword>
<evidence type="ECO:0000256" key="3">
    <source>
        <dbReference type="ARBA" id="ARBA00022605"/>
    </source>
</evidence>
<dbReference type="PANTHER" id="PTHR22854:SF2">
    <property type="entry name" value="INDOLE-3-GLYCEROL-PHOSPHATE SYNTHASE"/>
    <property type="match status" value="1"/>
</dbReference>
<dbReference type="InterPro" id="IPR013798">
    <property type="entry name" value="Indole-3-glycerol_P_synth_dom"/>
</dbReference>
<accession>A0A2K8KSK4</accession>
<gene>
    <name evidence="8 10" type="primary">trpC</name>
    <name evidence="10" type="ORF">REIFOR_01922</name>
</gene>
<dbReference type="GO" id="GO:0004640">
    <property type="term" value="F:phosphoribosylanthranilate isomerase activity"/>
    <property type="evidence" value="ECO:0007669"/>
    <property type="project" value="TreeGrafter"/>
</dbReference>
<evidence type="ECO:0000313" key="11">
    <source>
        <dbReference type="Proteomes" id="UP000229757"/>
    </source>
</evidence>
<protein>
    <recommendedName>
        <fullName evidence="8">Indole-3-glycerol phosphate synthase</fullName>
        <shortName evidence="8">IGPS</shortName>
        <ecNumber evidence="8">4.1.1.48</ecNumber>
    </recommendedName>
</protein>
<dbReference type="Pfam" id="PF00218">
    <property type="entry name" value="IGPS"/>
    <property type="match status" value="1"/>
</dbReference>
<proteinExistence type="inferred from homology"/>
<dbReference type="FunFam" id="3.20.20.70:FF:000024">
    <property type="entry name" value="Indole-3-glycerol phosphate synthase"/>
    <property type="match status" value="1"/>
</dbReference>
<dbReference type="PROSITE" id="PS00614">
    <property type="entry name" value="IGPS"/>
    <property type="match status" value="1"/>
</dbReference>
<dbReference type="PANTHER" id="PTHR22854">
    <property type="entry name" value="TRYPTOPHAN BIOSYNTHESIS PROTEIN"/>
    <property type="match status" value="1"/>
</dbReference>
<dbReference type="Gene3D" id="3.20.20.70">
    <property type="entry name" value="Aldolase class I"/>
    <property type="match status" value="1"/>
</dbReference>
<dbReference type="Proteomes" id="UP000229757">
    <property type="component" value="Chromosome"/>
</dbReference>